<evidence type="ECO:0000313" key="4">
    <source>
        <dbReference type="Proteomes" id="UP000639772"/>
    </source>
</evidence>
<dbReference type="Proteomes" id="UP000636800">
    <property type="component" value="Chromosome 2"/>
</dbReference>
<protein>
    <submittedName>
        <fullName evidence="2">Uncharacterized protein</fullName>
    </submittedName>
</protein>
<dbReference type="EMBL" id="JADCNM010000002">
    <property type="protein sequence ID" value="KAG0494285.1"/>
    <property type="molecule type" value="Genomic_DNA"/>
</dbReference>
<gene>
    <name evidence="2" type="ORF">HPP92_005279</name>
    <name evidence="1" type="ORF">HPP92_005566</name>
</gene>
<sequence>MSRVHPLDRVRLRTTTPDPAPFLRRVPRRRGIGLASVVSITVFIGPAERVRTPRDALVQLSLLLQNWMQNPVSFPTPRPCGIAPPIHTWAAR</sequence>
<evidence type="ECO:0000313" key="2">
    <source>
        <dbReference type="EMBL" id="KAG0494285.1"/>
    </source>
</evidence>
<evidence type="ECO:0000313" key="3">
    <source>
        <dbReference type="Proteomes" id="UP000636800"/>
    </source>
</evidence>
<dbReference type="EMBL" id="JADCNL010000002">
    <property type="protein sequence ID" value="KAG0492168.1"/>
    <property type="molecule type" value="Genomic_DNA"/>
</dbReference>
<proteinExistence type="predicted"/>
<comment type="caution">
    <text evidence="2">The sequence shown here is derived from an EMBL/GenBank/DDBJ whole genome shotgun (WGS) entry which is preliminary data.</text>
</comment>
<dbReference type="AlphaFoldDB" id="A0A835RL28"/>
<evidence type="ECO:0000313" key="1">
    <source>
        <dbReference type="EMBL" id="KAG0492168.1"/>
    </source>
</evidence>
<organism evidence="2 4">
    <name type="scientific">Vanilla planifolia</name>
    <name type="common">Vanilla</name>
    <dbReference type="NCBI Taxonomy" id="51239"/>
    <lineage>
        <taxon>Eukaryota</taxon>
        <taxon>Viridiplantae</taxon>
        <taxon>Streptophyta</taxon>
        <taxon>Embryophyta</taxon>
        <taxon>Tracheophyta</taxon>
        <taxon>Spermatophyta</taxon>
        <taxon>Magnoliopsida</taxon>
        <taxon>Liliopsida</taxon>
        <taxon>Asparagales</taxon>
        <taxon>Orchidaceae</taxon>
        <taxon>Vanilloideae</taxon>
        <taxon>Vanilleae</taxon>
        <taxon>Vanilla</taxon>
    </lineage>
</organism>
<keyword evidence="3" id="KW-1185">Reference proteome</keyword>
<reference evidence="3 4" key="1">
    <citation type="journal article" date="2020" name="Nat. Food">
        <title>A phased Vanilla planifolia genome enables genetic improvement of flavour and production.</title>
        <authorList>
            <person name="Hasing T."/>
            <person name="Tang H."/>
            <person name="Brym M."/>
            <person name="Khazi F."/>
            <person name="Huang T."/>
            <person name="Chambers A.H."/>
        </authorList>
    </citation>
    <scope>NUCLEOTIDE SEQUENCE [LARGE SCALE GENOMIC DNA]</scope>
    <source>
        <tissue evidence="2">Leaf</tissue>
    </source>
</reference>
<name>A0A835RL28_VANPL</name>
<dbReference type="Proteomes" id="UP000639772">
    <property type="component" value="Unassembled WGS sequence"/>
</dbReference>
<accession>A0A835RL28</accession>